<dbReference type="PANTHER" id="PTHR47506">
    <property type="entry name" value="TRANSCRIPTIONAL REGULATORY PROTEIN"/>
    <property type="match status" value="1"/>
</dbReference>
<dbReference type="RefSeq" id="WP_285973390.1">
    <property type="nucleotide sequence ID" value="NZ_CP127294.1"/>
</dbReference>
<evidence type="ECO:0000256" key="2">
    <source>
        <dbReference type="ARBA" id="ARBA00023125"/>
    </source>
</evidence>
<dbReference type="PRINTS" id="PR00455">
    <property type="entry name" value="HTHTETR"/>
</dbReference>
<dbReference type="PANTHER" id="PTHR47506:SF7">
    <property type="entry name" value="TRANSCRIPTIONAL REGULATORY PROTEIN"/>
    <property type="match status" value="1"/>
</dbReference>
<dbReference type="AlphaFoldDB" id="A0A9Y2MVE8"/>
<organism evidence="6 7">
    <name type="scientific">Amycolatopsis carbonis</name>
    <dbReference type="NCBI Taxonomy" id="715471"/>
    <lineage>
        <taxon>Bacteria</taxon>
        <taxon>Bacillati</taxon>
        <taxon>Actinomycetota</taxon>
        <taxon>Actinomycetes</taxon>
        <taxon>Pseudonocardiales</taxon>
        <taxon>Pseudonocardiaceae</taxon>
        <taxon>Amycolatopsis</taxon>
    </lineage>
</organism>
<dbReference type="PROSITE" id="PS50977">
    <property type="entry name" value="HTH_TETR_2"/>
    <property type="match status" value="1"/>
</dbReference>
<evidence type="ECO:0000313" key="7">
    <source>
        <dbReference type="Proteomes" id="UP001236014"/>
    </source>
</evidence>
<dbReference type="Proteomes" id="UP001236014">
    <property type="component" value="Chromosome"/>
</dbReference>
<gene>
    <name evidence="6" type="ORF">QRX50_19615</name>
</gene>
<evidence type="ECO:0000313" key="6">
    <source>
        <dbReference type="EMBL" id="WIX82825.1"/>
    </source>
</evidence>
<dbReference type="EMBL" id="CP127294">
    <property type="protein sequence ID" value="WIX82825.1"/>
    <property type="molecule type" value="Genomic_DNA"/>
</dbReference>
<dbReference type="GO" id="GO:0003677">
    <property type="term" value="F:DNA binding"/>
    <property type="evidence" value="ECO:0007669"/>
    <property type="project" value="UniProtKB-UniRule"/>
</dbReference>
<keyword evidence="1" id="KW-0805">Transcription regulation</keyword>
<proteinExistence type="predicted"/>
<keyword evidence="2 4" id="KW-0238">DNA-binding</keyword>
<reference evidence="6 7" key="1">
    <citation type="submission" date="2023-06" db="EMBL/GenBank/DDBJ databases">
        <authorList>
            <person name="Oyuntsetseg B."/>
            <person name="Kim S.B."/>
        </authorList>
    </citation>
    <scope>NUCLEOTIDE SEQUENCE [LARGE SCALE GENOMIC DNA]</scope>
    <source>
        <strain evidence="6 7">2-15</strain>
    </source>
</reference>
<evidence type="ECO:0000256" key="4">
    <source>
        <dbReference type="PROSITE-ProRule" id="PRU00335"/>
    </source>
</evidence>
<dbReference type="SUPFAM" id="SSF48498">
    <property type="entry name" value="Tetracyclin repressor-like, C-terminal domain"/>
    <property type="match status" value="1"/>
</dbReference>
<keyword evidence="3" id="KW-0804">Transcription</keyword>
<accession>A0A9Y2MVE8</accession>
<keyword evidence="7" id="KW-1185">Reference proteome</keyword>
<evidence type="ECO:0000259" key="5">
    <source>
        <dbReference type="PROSITE" id="PS50977"/>
    </source>
</evidence>
<feature type="DNA-binding region" description="H-T-H motif" evidence="4">
    <location>
        <begin position="33"/>
        <end position="52"/>
    </location>
</feature>
<dbReference type="InterPro" id="IPR036271">
    <property type="entry name" value="Tet_transcr_reg_TetR-rel_C_sf"/>
</dbReference>
<sequence>MSRVSQAQAQENRKNVVAAASRLFREQGVPNLRVADLMKSLGMTHGGFYSQFASKEALLTEATALAFTNLLDQLAGFDESAGEHGAAQRALVEYYLSPEHRDDPGDGCPTAGFVGDLAREKTEPQTREAYGDGMQGFADWMSTEDNDGLSRVCTLVGAILLARATADSALSEKILDSARTSVLDTLD</sequence>
<protein>
    <submittedName>
        <fullName evidence="6">TetR family transcriptional regulator</fullName>
    </submittedName>
</protein>
<feature type="domain" description="HTH tetR-type" evidence="5">
    <location>
        <begin position="10"/>
        <end position="70"/>
    </location>
</feature>
<dbReference type="KEGG" id="acab:QRX50_19615"/>
<dbReference type="Pfam" id="PF00440">
    <property type="entry name" value="TetR_N"/>
    <property type="match status" value="1"/>
</dbReference>
<dbReference type="Gene3D" id="1.10.357.10">
    <property type="entry name" value="Tetracycline Repressor, domain 2"/>
    <property type="match status" value="1"/>
</dbReference>
<evidence type="ECO:0000256" key="3">
    <source>
        <dbReference type="ARBA" id="ARBA00023163"/>
    </source>
</evidence>
<evidence type="ECO:0000256" key="1">
    <source>
        <dbReference type="ARBA" id="ARBA00023015"/>
    </source>
</evidence>
<name>A0A9Y2MVE8_9PSEU</name>
<dbReference type="Gene3D" id="1.10.10.60">
    <property type="entry name" value="Homeodomain-like"/>
    <property type="match status" value="1"/>
</dbReference>
<dbReference type="InterPro" id="IPR009057">
    <property type="entry name" value="Homeodomain-like_sf"/>
</dbReference>
<dbReference type="SUPFAM" id="SSF46689">
    <property type="entry name" value="Homeodomain-like"/>
    <property type="match status" value="1"/>
</dbReference>
<dbReference type="InterPro" id="IPR001647">
    <property type="entry name" value="HTH_TetR"/>
</dbReference>